<accession>A0A101SE14</accession>
<protein>
    <recommendedName>
        <fullName evidence="2">Ricin B lectin domain-containing protein</fullName>
    </recommendedName>
</protein>
<feature type="region of interest" description="Disordered" evidence="1">
    <location>
        <begin position="92"/>
        <end position="114"/>
    </location>
</feature>
<dbReference type="EMBL" id="LMWU01000012">
    <property type="protein sequence ID" value="KUN72549.1"/>
    <property type="molecule type" value="Genomic_DNA"/>
</dbReference>
<name>A0A101SE14_9ACTN</name>
<dbReference type="Gene3D" id="2.80.10.50">
    <property type="match status" value="1"/>
</dbReference>
<dbReference type="STRING" id="58343.AQJ46_11995"/>
<dbReference type="InterPro" id="IPR035992">
    <property type="entry name" value="Ricin_B-like_lectins"/>
</dbReference>
<evidence type="ECO:0000256" key="1">
    <source>
        <dbReference type="SAM" id="MobiDB-lite"/>
    </source>
</evidence>
<evidence type="ECO:0000313" key="3">
    <source>
        <dbReference type="EMBL" id="KUN72549.1"/>
    </source>
</evidence>
<feature type="domain" description="Ricin B lectin" evidence="2">
    <location>
        <begin position="2"/>
        <end position="65"/>
    </location>
</feature>
<dbReference type="PROSITE" id="PS50231">
    <property type="entry name" value="RICIN_B_LECTIN"/>
    <property type="match status" value="1"/>
</dbReference>
<sequence length="114" mass="12024">MDCNAGGNQSWDWDTDKQLTVHGNTCMTVGGTGATAGDPVVITDCTGAAAQQWSVNADLSMTSVANRGTLPGRGRSGHRQRHGGRWLVLQRRQQPAGDQELTPAPVASAIDSEH</sequence>
<proteinExistence type="predicted"/>
<dbReference type="Proteomes" id="UP000053669">
    <property type="component" value="Unassembled WGS sequence"/>
</dbReference>
<dbReference type="AlphaFoldDB" id="A0A101SE14"/>
<evidence type="ECO:0000313" key="4">
    <source>
        <dbReference type="Proteomes" id="UP000053669"/>
    </source>
</evidence>
<dbReference type="InterPro" id="IPR000772">
    <property type="entry name" value="Ricin_B_lectin"/>
</dbReference>
<comment type="caution">
    <text evidence="3">The sequence shown here is derived from an EMBL/GenBank/DDBJ whole genome shotgun (WGS) entry which is preliminary data.</text>
</comment>
<reference evidence="3 4" key="1">
    <citation type="submission" date="2015-10" db="EMBL/GenBank/DDBJ databases">
        <title>Draft genome sequence of Streptomyces canus DSM 40017, type strain for the species Streptomyces canus.</title>
        <authorList>
            <person name="Ruckert C."/>
            <person name="Winkler A."/>
            <person name="Kalinowski J."/>
            <person name="Kampfer P."/>
            <person name="Glaeser S."/>
        </authorList>
    </citation>
    <scope>NUCLEOTIDE SEQUENCE [LARGE SCALE GENOMIC DNA]</scope>
    <source>
        <strain evidence="3 4">DSM 40017</strain>
    </source>
</reference>
<evidence type="ECO:0000259" key="2">
    <source>
        <dbReference type="Pfam" id="PF00652"/>
    </source>
</evidence>
<dbReference type="SUPFAM" id="SSF50370">
    <property type="entry name" value="Ricin B-like lectins"/>
    <property type="match status" value="1"/>
</dbReference>
<gene>
    <name evidence="3" type="ORF">AQJ46_11995</name>
</gene>
<organism evidence="3 4">
    <name type="scientific">Streptomyces canus</name>
    <dbReference type="NCBI Taxonomy" id="58343"/>
    <lineage>
        <taxon>Bacteria</taxon>
        <taxon>Bacillati</taxon>
        <taxon>Actinomycetota</taxon>
        <taxon>Actinomycetes</taxon>
        <taxon>Kitasatosporales</taxon>
        <taxon>Streptomycetaceae</taxon>
        <taxon>Streptomyces</taxon>
        <taxon>Streptomyces aurantiacus group</taxon>
    </lineage>
</organism>
<dbReference type="Pfam" id="PF00652">
    <property type="entry name" value="Ricin_B_lectin"/>
    <property type="match status" value="1"/>
</dbReference>